<dbReference type="InterPro" id="IPR003593">
    <property type="entry name" value="AAA+_ATPase"/>
</dbReference>
<proteinExistence type="predicted"/>
<accession>B2APG4</accession>
<protein>
    <submittedName>
        <fullName evidence="4">ATPase family AAA domain-containing protein</fullName>
    </submittedName>
    <submittedName>
        <fullName evidence="3">Podospora anserina S mat+ genomic DNA chromosome 5, supercontig 10</fullName>
    </submittedName>
</protein>
<dbReference type="PANTHER" id="PTHR46411:SF3">
    <property type="entry name" value="AAA+ ATPASE DOMAIN-CONTAINING PROTEIN"/>
    <property type="match status" value="1"/>
</dbReference>
<feature type="compositionally biased region" description="Low complexity" evidence="1">
    <location>
        <begin position="912"/>
        <end position="930"/>
    </location>
</feature>
<keyword evidence="5" id="KW-1185">Reference proteome</keyword>
<dbReference type="AlphaFoldDB" id="B2APG4"/>
<evidence type="ECO:0000259" key="2">
    <source>
        <dbReference type="SMART" id="SM00382"/>
    </source>
</evidence>
<dbReference type="InterPro" id="IPR027417">
    <property type="entry name" value="P-loop_NTPase"/>
</dbReference>
<dbReference type="RefSeq" id="XP_001905638.1">
    <property type="nucleotide sequence ID" value="XM_001905603.1"/>
</dbReference>
<dbReference type="KEGG" id="pan:PODANSg2665"/>
<feature type="domain" description="AAA+ ATPase" evidence="2">
    <location>
        <begin position="615"/>
        <end position="755"/>
    </location>
</feature>
<feature type="region of interest" description="Disordered" evidence="1">
    <location>
        <begin position="866"/>
        <end position="943"/>
    </location>
</feature>
<dbReference type="SMART" id="SM00382">
    <property type="entry name" value="AAA"/>
    <property type="match status" value="1"/>
</dbReference>
<reference evidence="3" key="2">
    <citation type="submission" date="2008-07" db="EMBL/GenBank/DDBJ databases">
        <authorList>
            <person name="Genoscope - CEA"/>
        </authorList>
    </citation>
    <scope>NUCLEOTIDE SEQUENCE</scope>
    <source>
        <strain evidence="3">S mat+</strain>
    </source>
</reference>
<reference evidence="3 5" key="1">
    <citation type="journal article" date="2008" name="Genome Biol.">
        <title>The genome sequence of the model ascomycete fungus Podospora anserina.</title>
        <authorList>
            <person name="Espagne E."/>
            <person name="Lespinet O."/>
            <person name="Malagnac F."/>
            <person name="Da Silva C."/>
            <person name="Jaillon O."/>
            <person name="Porcel B.M."/>
            <person name="Couloux A."/>
            <person name="Aury J.-M."/>
            <person name="Segurens B."/>
            <person name="Poulain J."/>
            <person name="Anthouard V."/>
            <person name="Grossetete S."/>
            <person name="Khalili H."/>
            <person name="Coppin E."/>
            <person name="Dequard-Chablat M."/>
            <person name="Picard M."/>
            <person name="Contamine V."/>
            <person name="Arnaise S."/>
            <person name="Bourdais A."/>
            <person name="Berteaux-Lecellier V."/>
            <person name="Gautheret D."/>
            <person name="de Vries R.P."/>
            <person name="Battaglia E."/>
            <person name="Coutinho P.M."/>
            <person name="Danchin E.G.J."/>
            <person name="Henrissat B."/>
            <person name="El Khoury R."/>
            <person name="Sainsard-Chanet A."/>
            <person name="Boivin A."/>
            <person name="Pinan-Lucarre B."/>
            <person name="Sellem C.H."/>
            <person name="Debuchy R."/>
            <person name="Wincker P."/>
            <person name="Weissenbach J."/>
            <person name="Silar P."/>
        </authorList>
    </citation>
    <scope>NUCLEOTIDE SEQUENCE [LARGE SCALE GENOMIC DNA]</scope>
    <source>
        <strain evidence="5">S / ATCC MYA-4624 / DSM 980 / FGSC 10383</strain>
        <strain evidence="3">S mat+</strain>
    </source>
</reference>
<dbReference type="GO" id="GO:0005524">
    <property type="term" value="F:ATP binding"/>
    <property type="evidence" value="ECO:0007669"/>
    <property type="project" value="InterPro"/>
</dbReference>
<dbReference type="SUPFAM" id="SSF52540">
    <property type="entry name" value="P-loop containing nucleoside triphosphate hydrolases"/>
    <property type="match status" value="1"/>
</dbReference>
<dbReference type="Gene3D" id="3.40.50.300">
    <property type="entry name" value="P-loop containing nucleotide triphosphate hydrolases"/>
    <property type="match status" value="1"/>
</dbReference>
<dbReference type="GO" id="GO:0016887">
    <property type="term" value="F:ATP hydrolysis activity"/>
    <property type="evidence" value="ECO:0007669"/>
    <property type="project" value="InterPro"/>
</dbReference>
<sequence length="1022" mass="115172">MDNDAPSSRTASTDGLQGGSPPAKPPIKEPVNGPPVSSKPASLGPWKGHGQLRNQSPASPSQFEASSSSSTPESSNEDADAPSSPSAGTLKEEFKVAPQVPVIAQARSCNFEQFVNRFSLAESGYAIEFLEAGTELGKEVSKEVMRRHRIKVEGYQDKLSDQYKSRRLNGGLVHGTWIHAVRIQSKAVLKVLSEVGGYAWGQEPYTFMRPFAHLIHFHPKIKAKFKEIRATPPKSDEEKQEREQLQCYVSFVEERLLPPVHQFDDVQSPQARRVRYDDLWYLFKAGDLVYVPLSTLRKQWSGGDAEIPKNAVHQRVWRLEILVPHAGDLQLAMYGSSETGAKAAAWLYFIDYDGVSYKPVSFGFTIEGYDGLKEVRKLEVYPLRFEPDNQAIVQEQRELGLRFTECIQQRHVSYKAWSLLTSPLGRYYYFRGRPVTSADFIDGDVIIDFQEAFNACPHWKYIYGLDAAHSESYIETDSDVNRILLWSSPSRTRLQFSWPNIVVLGDDIEFLEGVPFRQKHAYGIAGLPKPLDEDLAILPQRLFGYALRERKFVFLHVKDVRIERSTLDTDPFRFLQIDAANKRTIRCLVSDHFNTKKARKSGEIASQDPIPGKGRSLVFLLHGPPGVGKTATVEAVAQVYRKPLFSITSGDLGSTPAQVESNLTEIFHLANVWDCVLLLDEADVFLEEREKSNLERNAVVSVFLRVMEYYSGILFLTTNRPGQLDEAVKSRVHSTLLYHSLDLRQTREIFRLNIDRLDLIERQRQANPERPARRLHCDKAGILAFAEQHWHKHEKDELGRWNGRQIRNAFIMAAALARCDDDYDDHSHDDENITAVVTQRHFEFVAHNVTNFDNYMARARGGLDSERARRRMDRPDHFDKRDGNGHPLCQSEGMLTCLETDESPRRTPRRGAALPNPSLSSSYYPTTAAPSQPPQQAPTPVYQPQMLNPNYSYARPAYNLPFMAWPPPLHHATVPPQASLPQTPLPAQTFTAGAPSSGTTSDAGVAVEGTAWETQQPQVVAA</sequence>
<gene>
    <name evidence="3" type="ORF">PODANS_5_10880</name>
</gene>
<reference evidence="5" key="3">
    <citation type="journal article" date="2014" name="Genetics">
        <title>Maintaining two mating types: Structure of the mating type locus and its role in heterokaryosis in Podospora anserina.</title>
        <authorList>
            <person name="Grognet P."/>
            <person name="Bidard F."/>
            <person name="Kuchly C."/>
            <person name="Tong L.C.H."/>
            <person name="Coppin E."/>
            <person name="Benkhali J.A."/>
            <person name="Couloux A."/>
            <person name="Wincker P."/>
            <person name="Debuchy R."/>
            <person name="Silar P."/>
        </authorList>
    </citation>
    <scope>GENOME REANNOTATION</scope>
    <source>
        <strain evidence="5">S / ATCC MYA-4624 / DSM 980 / FGSC 10383</strain>
    </source>
</reference>
<dbReference type="EMBL" id="FO904940">
    <property type="protein sequence ID" value="CDP30257.1"/>
    <property type="molecule type" value="Genomic_DNA"/>
</dbReference>
<feature type="region of interest" description="Disordered" evidence="1">
    <location>
        <begin position="1"/>
        <end position="89"/>
    </location>
</feature>
<evidence type="ECO:0000313" key="5">
    <source>
        <dbReference type="Proteomes" id="UP000001197"/>
    </source>
</evidence>
<dbReference type="VEuPathDB" id="FungiDB:PODANS_5_10880"/>
<dbReference type="GeneID" id="6189777"/>
<dbReference type="EMBL" id="CU633876">
    <property type="protein sequence ID" value="CAP65881.1"/>
    <property type="molecule type" value="Genomic_DNA"/>
</dbReference>
<feature type="compositionally biased region" description="Polar residues" evidence="1">
    <location>
        <begin position="979"/>
        <end position="1002"/>
    </location>
</feature>
<organism evidence="3">
    <name type="scientific">Podospora anserina (strain S / ATCC MYA-4624 / DSM 980 / FGSC 10383)</name>
    <name type="common">Pleurage anserina</name>
    <dbReference type="NCBI Taxonomy" id="515849"/>
    <lineage>
        <taxon>Eukaryota</taxon>
        <taxon>Fungi</taxon>
        <taxon>Dikarya</taxon>
        <taxon>Ascomycota</taxon>
        <taxon>Pezizomycotina</taxon>
        <taxon>Sordariomycetes</taxon>
        <taxon>Sordariomycetidae</taxon>
        <taxon>Sordariales</taxon>
        <taxon>Podosporaceae</taxon>
        <taxon>Podospora</taxon>
        <taxon>Podospora anserina</taxon>
    </lineage>
</organism>
<dbReference type="OrthoDB" id="10042665at2759"/>
<dbReference type="InterPro" id="IPR056599">
    <property type="entry name" value="AAA_lid_fung"/>
</dbReference>
<dbReference type="Pfam" id="PF23232">
    <property type="entry name" value="AAA_lid_13"/>
    <property type="match status" value="1"/>
</dbReference>
<evidence type="ECO:0000256" key="1">
    <source>
        <dbReference type="SAM" id="MobiDB-lite"/>
    </source>
</evidence>
<dbReference type="InterPro" id="IPR003959">
    <property type="entry name" value="ATPase_AAA_core"/>
</dbReference>
<dbReference type="InterPro" id="IPR054289">
    <property type="entry name" value="DUF7025"/>
</dbReference>
<dbReference type="eggNOG" id="KOG0742">
    <property type="taxonomic scope" value="Eukaryota"/>
</dbReference>
<reference evidence="4" key="4">
    <citation type="submission" date="2015-04" db="EMBL/GenBank/DDBJ databases">
        <title>Maintaining two mating types: Structure of the mating type locus and its role in heterokaryosis in Podospora anserina.</title>
        <authorList>
            <person name="Grognet P."/>
            <person name="Bidard F."/>
            <person name="Kuchly C."/>
            <person name="Chan Ho Tong L."/>
            <person name="Coppin E."/>
            <person name="Ait Benkhali J."/>
            <person name="Couloux A."/>
            <person name="Wincker P."/>
            <person name="Debuchy R."/>
            <person name="Silar P."/>
        </authorList>
    </citation>
    <scope>NUCLEOTIDE SEQUENCE</scope>
</reference>
<evidence type="ECO:0000313" key="4">
    <source>
        <dbReference type="EMBL" id="CDP30257.1"/>
    </source>
</evidence>
<feature type="compositionally biased region" description="Low complexity" evidence="1">
    <location>
        <begin position="56"/>
        <end position="74"/>
    </location>
</feature>
<feature type="compositionally biased region" description="Polar residues" evidence="1">
    <location>
        <begin position="1"/>
        <end position="15"/>
    </location>
</feature>
<feature type="compositionally biased region" description="Polar residues" evidence="1">
    <location>
        <begin position="1012"/>
        <end position="1022"/>
    </location>
</feature>
<evidence type="ECO:0000313" key="3">
    <source>
        <dbReference type="EMBL" id="CAP65881.1"/>
    </source>
</evidence>
<dbReference type="PANTHER" id="PTHR46411">
    <property type="entry name" value="FAMILY ATPASE, PUTATIVE-RELATED"/>
    <property type="match status" value="1"/>
</dbReference>
<feature type="compositionally biased region" description="Basic and acidic residues" evidence="1">
    <location>
        <begin position="866"/>
        <end position="884"/>
    </location>
</feature>
<dbReference type="Proteomes" id="UP000001197">
    <property type="component" value="Chromosome 5"/>
</dbReference>
<dbReference type="Pfam" id="PF22942">
    <property type="entry name" value="DUF7025"/>
    <property type="match status" value="1"/>
</dbReference>
<name>B2APG4_PODAN</name>
<dbReference type="CDD" id="cd19481">
    <property type="entry name" value="RecA-like_protease"/>
    <property type="match status" value="1"/>
</dbReference>
<dbReference type="HOGENOM" id="CLU_004471_2_3_1"/>
<dbReference type="Pfam" id="PF00004">
    <property type="entry name" value="AAA"/>
    <property type="match status" value="1"/>
</dbReference>
<feature type="region of interest" description="Disordered" evidence="1">
    <location>
        <begin position="974"/>
        <end position="1022"/>
    </location>
</feature>